<accession>A0ABS7SXM3</accession>
<evidence type="ECO:0000313" key="2">
    <source>
        <dbReference type="EMBL" id="MBZ2386280.1"/>
    </source>
</evidence>
<keyword evidence="1" id="KW-0812">Transmembrane</keyword>
<dbReference type="InterPro" id="IPR025699">
    <property type="entry name" value="ABC2_memb-like"/>
</dbReference>
<feature type="transmembrane region" description="Helical" evidence="1">
    <location>
        <begin position="107"/>
        <end position="128"/>
    </location>
</feature>
<dbReference type="Pfam" id="PF13346">
    <property type="entry name" value="ABC2_membrane_5"/>
    <property type="match status" value="1"/>
</dbReference>
<keyword evidence="3" id="KW-1185">Reference proteome</keyword>
<protein>
    <submittedName>
        <fullName evidence="2">ABC-2 transporter permease</fullName>
    </submittedName>
</protein>
<proteinExistence type="predicted"/>
<reference evidence="2 3" key="1">
    <citation type="submission" date="2021-08" db="EMBL/GenBank/DDBJ databases">
        <title>FDA dAtabase for Regulatory Grade micrObial Sequences (FDA-ARGOS): Supporting development and validation of Infectious Disease Dx tests.</title>
        <authorList>
            <person name="Sproer C."/>
            <person name="Gronow S."/>
            <person name="Severitt S."/>
            <person name="Schroder I."/>
            <person name="Tallon L."/>
            <person name="Sadzewicz L."/>
            <person name="Zhao X."/>
            <person name="Boylan J."/>
            <person name="Ott S."/>
            <person name="Bowen H."/>
            <person name="Vavikolanu K."/>
            <person name="Hazen T."/>
            <person name="Aluvathingal J."/>
            <person name="Nadendla S."/>
            <person name="Lowell S."/>
            <person name="Myers T."/>
            <person name="Yan Y."/>
            <person name="Sichtig H."/>
        </authorList>
    </citation>
    <scope>NUCLEOTIDE SEQUENCE [LARGE SCALE GENOMIC DNA]</scope>
    <source>
        <strain evidence="2 3">FDAARGOS_1460</strain>
    </source>
</reference>
<dbReference type="PANTHER" id="PTHR41309">
    <property type="entry name" value="MEMBRANE PROTEIN-RELATED"/>
    <property type="match status" value="1"/>
</dbReference>
<evidence type="ECO:0000313" key="3">
    <source>
        <dbReference type="Proteomes" id="UP000734271"/>
    </source>
</evidence>
<dbReference type="EMBL" id="JAIPME010000002">
    <property type="protein sequence ID" value="MBZ2386280.1"/>
    <property type="molecule type" value="Genomic_DNA"/>
</dbReference>
<sequence>MKALIYKDFTTTKTSIGLMTLIMAAIAFVFNNEGQLEFFPLTFILLPTILLGILFGVDSESHIDKYLISTGIGKEKIVGSRYAFVWILSIFALIISIIVGYRVKLPLALYCASVLFFSNFIALVQLPLMYKFGEEKSRMIFVLFYFIIFGSFSYFGANKEKLLDLINFGVSLNKNILALGLVIVTILISFLSFKISSNIYKAKEF</sequence>
<keyword evidence="1" id="KW-0472">Membrane</keyword>
<name>A0ABS7SXM3_9FIRM</name>
<feature type="transmembrane region" description="Helical" evidence="1">
    <location>
        <begin position="140"/>
        <end position="156"/>
    </location>
</feature>
<comment type="caution">
    <text evidence="2">The sequence shown here is derived from an EMBL/GenBank/DDBJ whole genome shotgun (WGS) entry which is preliminary data.</text>
</comment>
<feature type="transmembrane region" description="Helical" evidence="1">
    <location>
        <begin position="38"/>
        <end position="57"/>
    </location>
</feature>
<evidence type="ECO:0000256" key="1">
    <source>
        <dbReference type="SAM" id="Phobius"/>
    </source>
</evidence>
<dbReference type="RefSeq" id="WP_223418222.1">
    <property type="nucleotide sequence ID" value="NZ_JAIPME010000002.1"/>
</dbReference>
<keyword evidence="1" id="KW-1133">Transmembrane helix</keyword>
<dbReference type="Proteomes" id="UP000734271">
    <property type="component" value="Unassembled WGS sequence"/>
</dbReference>
<feature type="transmembrane region" description="Helical" evidence="1">
    <location>
        <begin position="78"/>
        <end position="101"/>
    </location>
</feature>
<organism evidence="2 3">
    <name type="scientific">Anaerococcus murdochii</name>
    <dbReference type="NCBI Taxonomy" id="411577"/>
    <lineage>
        <taxon>Bacteria</taxon>
        <taxon>Bacillati</taxon>
        <taxon>Bacillota</taxon>
        <taxon>Tissierellia</taxon>
        <taxon>Tissierellales</taxon>
        <taxon>Peptoniphilaceae</taxon>
        <taxon>Anaerococcus</taxon>
    </lineage>
</organism>
<feature type="transmembrane region" description="Helical" evidence="1">
    <location>
        <begin position="12"/>
        <end position="32"/>
    </location>
</feature>
<dbReference type="PANTHER" id="PTHR41309:SF2">
    <property type="entry name" value="MEMBRANE PROTEIN"/>
    <property type="match status" value="1"/>
</dbReference>
<feature type="transmembrane region" description="Helical" evidence="1">
    <location>
        <begin position="176"/>
        <end position="193"/>
    </location>
</feature>
<gene>
    <name evidence="2" type="ORF">K8P03_03065</name>
</gene>